<accession>A0A941EBG9</accession>
<evidence type="ECO:0000256" key="1">
    <source>
        <dbReference type="SAM" id="MobiDB-lite"/>
    </source>
</evidence>
<evidence type="ECO:0000313" key="3">
    <source>
        <dbReference type="Proteomes" id="UP000676325"/>
    </source>
</evidence>
<dbReference type="Proteomes" id="UP000676325">
    <property type="component" value="Unassembled WGS sequence"/>
</dbReference>
<evidence type="ECO:0000313" key="2">
    <source>
        <dbReference type="EMBL" id="MBR7828197.1"/>
    </source>
</evidence>
<name>A0A941EBG9_9ACTN</name>
<feature type="compositionally biased region" description="Basic and acidic residues" evidence="1">
    <location>
        <begin position="1"/>
        <end position="16"/>
    </location>
</feature>
<reference evidence="2" key="1">
    <citation type="submission" date="2021-04" db="EMBL/GenBank/DDBJ databases">
        <title>Genome based classification of Actinospica acidithermotolerans sp. nov., an actinobacterium isolated from an Indonesian hot spring.</title>
        <authorList>
            <person name="Kusuma A.B."/>
            <person name="Putra K.E."/>
            <person name="Nafisah S."/>
            <person name="Loh J."/>
            <person name="Nouioui I."/>
            <person name="Goodfellow M."/>
        </authorList>
    </citation>
    <scope>NUCLEOTIDE SEQUENCE</scope>
    <source>
        <strain evidence="2">MGRD01-02</strain>
    </source>
</reference>
<proteinExistence type="predicted"/>
<feature type="region of interest" description="Disordered" evidence="1">
    <location>
        <begin position="1"/>
        <end position="22"/>
    </location>
</feature>
<comment type="caution">
    <text evidence="2">The sequence shown here is derived from an EMBL/GenBank/DDBJ whole genome shotgun (WGS) entry which is preliminary data.</text>
</comment>
<keyword evidence="3" id="KW-1185">Reference proteome</keyword>
<organism evidence="2 3">
    <name type="scientific">Actinospica acidithermotolerans</name>
    <dbReference type="NCBI Taxonomy" id="2828514"/>
    <lineage>
        <taxon>Bacteria</taxon>
        <taxon>Bacillati</taxon>
        <taxon>Actinomycetota</taxon>
        <taxon>Actinomycetes</taxon>
        <taxon>Catenulisporales</taxon>
        <taxon>Actinospicaceae</taxon>
        <taxon>Actinospica</taxon>
    </lineage>
</organism>
<gene>
    <name evidence="2" type="ORF">KDK95_17925</name>
</gene>
<protein>
    <submittedName>
        <fullName evidence="2">Transposase</fullName>
    </submittedName>
</protein>
<sequence>MIPVKDDQRANREKKGSRGVRGHGFDRELYKLRHAVECGINRFKRNRAVATRYDKLAVRHGATAQIAAISDWLREHYSNGPKSSRAAQNGLICASSAESSPSSVKFGVGGARQLCGI</sequence>
<dbReference type="EMBL" id="JAGSOH010000051">
    <property type="protein sequence ID" value="MBR7828197.1"/>
    <property type="molecule type" value="Genomic_DNA"/>
</dbReference>
<dbReference type="AlphaFoldDB" id="A0A941EBG9"/>